<dbReference type="Proteomes" id="UP001075001">
    <property type="component" value="Unassembled WGS sequence"/>
</dbReference>
<sequence length="65" mass="7004">MTDSTTHIVTGLPEDFYEFLHNVIQDAQASGSIVNIITIIPGQLDNGDGMQIQGCKPKAETCPKT</sequence>
<evidence type="ECO:0000313" key="1">
    <source>
        <dbReference type="EMBL" id="MDG1643051.1"/>
    </source>
</evidence>
<evidence type="ECO:0000313" key="2">
    <source>
        <dbReference type="Proteomes" id="UP001075001"/>
    </source>
</evidence>
<gene>
    <name evidence="1" type="ORF">OXR69_014400</name>
</gene>
<reference evidence="1" key="1">
    <citation type="submission" date="2023-03" db="EMBL/GenBank/DDBJ databases">
        <title>identification of new KPC variant in Klebsiella huaxiensis from the Hospital Sewage Samples in China.</title>
        <authorList>
            <person name="Wu Y."/>
        </authorList>
    </citation>
    <scope>NUCLEOTIDE SEQUENCE</scope>
    <source>
        <strain evidence="1">ZR-9</strain>
    </source>
</reference>
<name>A0ABT6EDW1_9ENTR</name>
<comment type="caution">
    <text evidence="1">The sequence shown here is derived from an EMBL/GenBank/DDBJ whole genome shotgun (WGS) entry which is preliminary data.</text>
</comment>
<keyword evidence="2" id="KW-1185">Reference proteome</keyword>
<dbReference type="RefSeq" id="WP_130624387.1">
    <property type="nucleotide sequence ID" value="NZ_CABGGQ010000025.1"/>
</dbReference>
<proteinExistence type="predicted"/>
<organism evidence="1 2">
    <name type="scientific">Klebsiella huaxiensis</name>
    <dbReference type="NCBI Taxonomy" id="2153354"/>
    <lineage>
        <taxon>Bacteria</taxon>
        <taxon>Pseudomonadati</taxon>
        <taxon>Pseudomonadota</taxon>
        <taxon>Gammaproteobacteria</taxon>
        <taxon>Enterobacterales</taxon>
        <taxon>Enterobacteriaceae</taxon>
        <taxon>Klebsiella/Raoultella group</taxon>
        <taxon>Klebsiella</taxon>
    </lineage>
</organism>
<dbReference type="EMBL" id="JAPQEX020000001">
    <property type="protein sequence ID" value="MDG1643051.1"/>
    <property type="molecule type" value="Genomic_DNA"/>
</dbReference>
<protein>
    <submittedName>
        <fullName evidence="1">Uncharacterized protein</fullName>
    </submittedName>
</protein>
<accession>A0ABT6EDW1</accession>